<comment type="caution">
    <text evidence="1">The sequence shown here is derived from an EMBL/GenBank/DDBJ whole genome shotgun (WGS) entry which is preliminary data.</text>
</comment>
<dbReference type="EMBL" id="CAJVPU010037443">
    <property type="protein sequence ID" value="CAG8732520.1"/>
    <property type="molecule type" value="Genomic_DNA"/>
</dbReference>
<name>A0ACA9Q6N9_9GLOM</name>
<feature type="non-terminal residue" evidence="1">
    <location>
        <position position="1"/>
    </location>
</feature>
<reference evidence="1" key="1">
    <citation type="submission" date="2021-06" db="EMBL/GenBank/DDBJ databases">
        <authorList>
            <person name="Kallberg Y."/>
            <person name="Tangrot J."/>
            <person name="Rosling A."/>
        </authorList>
    </citation>
    <scope>NUCLEOTIDE SEQUENCE</scope>
    <source>
        <strain evidence="1">IL203A</strain>
    </source>
</reference>
<keyword evidence="2" id="KW-1185">Reference proteome</keyword>
<gene>
    <name evidence="1" type="ORF">DHETER_LOCUS13532</name>
</gene>
<sequence>CYDRFEKPHKKLDGALAIPYDLKNIKSFGNIEKEILSRSLPEHWGKIKLGQICYQISNTTKADHYDLKSDGAITAFISEVKYKKNLQLCIYQENNESIRASKRVRTLEMESDAINTLNNIKKKIYKNLPSCEIHIQGVDEKTPPNIPSFDKNKYQYPISKQFSNE</sequence>
<protein>
    <submittedName>
        <fullName evidence="1">5618_t:CDS:1</fullName>
    </submittedName>
</protein>
<accession>A0ACA9Q6N9</accession>
<organism evidence="1 2">
    <name type="scientific">Dentiscutata heterogama</name>
    <dbReference type="NCBI Taxonomy" id="1316150"/>
    <lineage>
        <taxon>Eukaryota</taxon>
        <taxon>Fungi</taxon>
        <taxon>Fungi incertae sedis</taxon>
        <taxon>Mucoromycota</taxon>
        <taxon>Glomeromycotina</taxon>
        <taxon>Glomeromycetes</taxon>
        <taxon>Diversisporales</taxon>
        <taxon>Gigasporaceae</taxon>
        <taxon>Dentiscutata</taxon>
    </lineage>
</organism>
<feature type="non-terminal residue" evidence="1">
    <location>
        <position position="165"/>
    </location>
</feature>
<proteinExistence type="predicted"/>
<evidence type="ECO:0000313" key="2">
    <source>
        <dbReference type="Proteomes" id="UP000789702"/>
    </source>
</evidence>
<evidence type="ECO:0000313" key="1">
    <source>
        <dbReference type="EMBL" id="CAG8732520.1"/>
    </source>
</evidence>
<dbReference type="Proteomes" id="UP000789702">
    <property type="component" value="Unassembled WGS sequence"/>
</dbReference>